<dbReference type="PATRIC" id="fig|999432.5.peg.1363"/>
<feature type="domain" description="ABC transporter" evidence="4">
    <location>
        <begin position="5"/>
        <end position="200"/>
    </location>
</feature>
<dbReference type="AlphaFoldDB" id="A0A0E2E4C9"/>
<reference evidence="5" key="1">
    <citation type="submission" date="2012-01" db="EMBL/GenBank/DDBJ databases">
        <title>The Genome Sequence of Treponema denticola H-22.</title>
        <authorList>
            <consortium name="The Broad Institute Genome Sequencing Platform"/>
            <person name="Earl A."/>
            <person name="Ward D."/>
            <person name="Feldgarden M."/>
            <person name="Gevers D."/>
            <person name="Blanton J.M."/>
            <person name="Fenno C.J."/>
            <person name="Baranova O.V."/>
            <person name="Mathney J."/>
            <person name="Dewhirst F.E."/>
            <person name="Izard J."/>
            <person name="Young S.K."/>
            <person name="Zeng Q."/>
            <person name="Gargeya S."/>
            <person name="Fitzgerald M."/>
            <person name="Haas B."/>
            <person name="Abouelleil A."/>
            <person name="Alvarado L."/>
            <person name="Arachchi H.M."/>
            <person name="Berlin A."/>
            <person name="Chapman S.B."/>
            <person name="Gearin G."/>
            <person name="Goldberg J."/>
            <person name="Griggs A."/>
            <person name="Gujja S."/>
            <person name="Hansen M."/>
            <person name="Heiman D."/>
            <person name="Howarth C."/>
            <person name="Larimer J."/>
            <person name="Lui A."/>
            <person name="MacDonald P.J.P."/>
            <person name="McCowen C."/>
            <person name="Montmayeur A."/>
            <person name="Murphy C."/>
            <person name="Neiman D."/>
            <person name="Pearson M."/>
            <person name="Priest M."/>
            <person name="Roberts A."/>
            <person name="Saif S."/>
            <person name="Shea T."/>
            <person name="Sisk P."/>
            <person name="Stolte C."/>
            <person name="Sykes S."/>
            <person name="Wortman J."/>
            <person name="Nusbaum C."/>
            <person name="Birren B."/>
        </authorList>
    </citation>
    <scope>NUCLEOTIDE SEQUENCE [LARGE SCALE GENOMIC DNA]</scope>
    <source>
        <strain evidence="5">H-22</strain>
    </source>
</reference>
<dbReference type="Gene3D" id="3.40.50.300">
    <property type="entry name" value="P-loop containing nucleotide triphosphate hydrolases"/>
    <property type="match status" value="1"/>
</dbReference>
<dbReference type="PANTHER" id="PTHR42781:SF8">
    <property type="entry name" value="BICARBONATE TRANSPORT ATP-BINDING PROTEIN CMPC"/>
    <property type="match status" value="1"/>
</dbReference>
<dbReference type="PROSITE" id="PS50893">
    <property type="entry name" value="ABC_TRANSPORTER_2"/>
    <property type="match status" value="1"/>
</dbReference>
<accession>A0A0E2E4C9</accession>
<protein>
    <recommendedName>
        <fullName evidence="4">ABC transporter domain-containing protein</fullName>
    </recommendedName>
</protein>
<name>A0A0E2E4C9_TREDN</name>
<dbReference type="InterPro" id="IPR003439">
    <property type="entry name" value="ABC_transporter-like_ATP-bd"/>
</dbReference>
<evidence type="ECO:0000256" key="1">
    <source>
        <dbReference type="ARBA" id="ARBA00022448"/>
    </source>
</evidence>
<dbReference type="EMBL" id="AGDV01000011">
    <property type="protein sequence ID" value="EMB33496.1"/>
    <property type="molecule type" value="Genomic_DNA"/>
</dbReference>
<dbReference type="PANTHER" id="PTHR42781">
    <property type="entry name" value="SPERMIDINE/PUTRESCINE IMPORT ATP-BINDING PROTEIN POTA"/>
    <property type="match status" value="1"/>
</dbReference>
<evidence type="ECO:0000256" key="2">
    <source>
        <dbReference type="ARBA" id="ARBA00022741"/>
    </source>
</evidence>
<organism evidence="5">
    <name type="scientific">Treponema denticola H-22</name>
    <dbReference type="NCBI Taxonomy" id="999432"/>
    <lineage>
        <taxon>Bacteria</taxon>
        <taxon>Pseudomonadati</taxon>
        <taxon>Spirochaetota</taxon>
        <taxon>Spirochaetia</taxon>
        <taxon>Spirochaetales</taxon>
        <taxon>Treponemataceae</taxon>
        <taxon>Treponema</taxon>
    </lineage>
</organism>
<evidence type="ECO:0000256" key="3">
    <source>
        <dbReference type="ARBA" id="ARBA00022840"/>
    </source>
</evidence>
<keyword evidence="1" id="KW-0813">Transport</keyword>
<evidence type="ECO:0000313" key="5">
    <source>
        <dbReference type="EMBL" id="EMB33496.1"/>
    </source>
</evidence>
<dbReference type="SMART" id="SM00382">
    <property type="entry name" value="AAA"/>
    <property type="match status" value="1"/>
</dbReference>
<dbReference type="GO" id="GO:0005524">
    <property type="term" value="F:ATP binding"/>
    <property type="evidence" value="ECO:0007669"/>
    <property type="project" value="UniProtKB-KW"/>
</dbReference>
<dbReference type="RefSeq" id="WP_002684367.1">
    <property type="nucleotide sequence ID" value="NZ_CM001795.1"/>
</dbReference>
<dbReference type="HOGENOM" id="CLU_000604_1_22_12"/>
<dbReference type="GO" id="GO:0016887">
    <property type="term" value="F:ATP hydrolysis activity"/>
    <property type="evidence" value="ECO:0007669"/>
    <property type="project" value="InterPro"/>
</dbReference>
<evidence type="ECO:0000259" key="4">
    <source>
        <dbReference type="PROSITE" id="PS50893"/>
    </source>
</evidence>
<dbReference type="Pfam" id="PF00005">
    <property type="entry name" value="ABC_tran"/>
    <property type="match status" value="1"/>
</dbReference>
<dbReference type="SUPFAM" id="SSF52540">
    <property type="entry name" value="P-loop containing nucleoside triphosphate hydrolases"/>
    <property type="match status" value="1"/>
</dbReference>
<keyword evidence="2" id="KW-0547">Nucleotide-binding</keyword>
<comment type="caution">
    <text evidence="5">The sequence shown here is derived from an EMBL/GenBank/DDBJ whole genome shotgun (WGS) entry which is preliminary data.</text>
</comment>
<sequence length="200" mass="22349">MERPIKIHEGTFYYSKHKVFQNLNIEIPAQKITCILGESGAGKTTLLKIISGNLELKSGRIENRPDRGSYAMAYQDMRLIPHLTAIENIEYVLDSKNSSKTENKKKALFYLEALGLSGFENFLPAELSGGMQRRTGLARALSYPAPLLLLDEAFDSLDGKNKYKVADLFLSIVKKEKRTAVCVTHDAPFAKKIAAKIIEI</sequence>
<dbReference type="InterPro" id="IPR050093">
    <property type="entry name" value="ABC_SmlMolc_Importer"/>
</dbReference>
<dbReference type="Proteomes" id="UP000011705">
    <property type="component" value="Chromosome"/>
</dbReference>
<gene>
    <name evidence="5" type="ORF">HMPREF9726_01310</name>
</gene>
<dbReference type="InterPro" id="IPR003593">
    <property type="entry name" value="AAA+_ATPase"/>
</dbReference>
<dbReference type="InterPro" id="IPR027417">
    <property type="entry name" value="P-loop_NTPase"/>
</dbReference>
<keyword evidence="3" id="KW-0067">ATP-binding</keyword>
<proteinExistence type="predicted"/>